<evidence type="ECO:0000256" key="1">
    <source>
        <dbReference type="SAM" id="MobiDB-lite"/>
    </source>
</evidence>
<dbReference type="InterPro" id="IPR043129">
    <property type="entry name" value="ATPase_NBD"/>
</dbReference>
<feature type="region of interest" description="Disordered" evidence="1">
    <location>
        <begin position="627"/>
        <end position="676"/>
    </location>
</feature>
<dbReference type="SUPFAM" id="SSF53067">
    <property type="entry name" value="Actin-like ATPase domain"/>
    <property type="match status" value="2"/>
</dbReference>
<dbReference type="AlphaFoldDB" id="A0AAE3D7T9"/>
<dbReference type="GO" id="GO:0051301">
    <property type="term" value="P:cell division"/>
    <property type="evidence" value="ECO:0007669"/>
    <property type="project" value="InterPro"/>
</dbReference>
<feature type="compositionally biased region" description="Polar residues" evidence="1">
    <location>
        <begin position="660"/>
        <end position="671"/>
    </location>
</feature>
<dbReference type="InterPro" id="IPR050696">
    <property type="entry name" value="FtsA/MreB"/>
</dbReference>
<keyword evidence="4" id="KW-1185">Reference proteome</keyword>
<feature type="domain" description="SHS2" evidence="2">
    <location>
        <begin position="12"/>
        <end position="209"/>
    </location>
</feature>
<comment type="caution">
    <text evidence="3">The sequence shown here is derived from an EMBL/GenBank/DDBJ whole genome shotgun (WGS) entry which is preliminary data.</text>
</comment>
<dbReference type="PANTHER" id="PTHR32432:SF3">
    <property type="entry name" value="ETHANOLAMINE UTILIZATION PROTEIN EUTJ"/>
    <property type="match status" value="1"/>
</dbReference>
<proteinExistence type="predicted"/>
<dbReference type="CDD" id="cd24004">
    <property type="entry name" value="ASKHA_NBD_PilM-like"/>
    <property type="match status" value="1"/>
</dbReference>
<accession>A0AAE3D7T9</accession>
<dbReference type="Pfam" id="PF14450">
    <property type="entry name" value="FtsA"/>
    <property type="match status" value="1"/>
</dbReference>
<feature type="compositionally biased region" description="Acidic residues" evidence="1">
    <location>
        <begin position="596"/>
        <end position="605"/>
    </location>
</feature>
<dbReference type="Gene3D" id="3.30.420.40">
    <property type="match status" value="2"/>
</dbReference>
<dbReference type="InterPro" id="IPR003494">
    <property type="entry name" value="SHS2_FtsA"/>
</dbReference>
<reference evidence="3 4" key="1">
    <citation type="submission" date="2021-10" db="EMBL/GenBank/DDBJ databases">
        <title>Anaerobic single-cell dispensing facilitates the cultivation of human gut bacteria.</title>
        <authorList>
            <person name="Afrizal A."/>
        </authorList>
    </citation>
    <scope>NUCLEOTIDE SEQUENCE [LARGE SCALE GENOMIC DNA]</scope>
    <source>
        <strain evidence="3 4">CLA-AA-H273</strain>
    </source>
</reference>
<gene>
    <name evidence="3" type="ORF">LKD75_09685</name>
</gene>
<dbReference type="PANTHER" id="PTHR32432">
    <property type="entry name" value="CELL DIVISION PROTEIN FTSA-RELATED"/>
    <property type="match status" value="1"/>
</dbReference>
<name>A0AAE3D7T9_9FIRM</name>
<dbReference type="Proteomes" id="UP001197795">
    <property type="component" value="Unassembled WGS sequence"/>
</dbReference>
<feature type="region of interest" description="Disordered" evidence="1">
    <location>
        <begin position="585"/>
        <end position="612"/>
    </location>
</feature>
<dbReference type="RefSeq" id="WP_117467358.1">
    <property type="nucleotide sequence ID" value="NZ_JAJEPV010000021.1"/>
</dbReference>
<feature type="compositionally biased region" description="Polar residues" evidence="1">
    <location>
        <begin position="630"/>
        <end position="651"/>
    </location>
</feature>
<dbReference type="SMART" id="SM00842">
    <property type="entry name" value="FtsA"/>
    <property type="match status" value="1"/>
</dbReference>
<dbReference type="EMBL" id="JAJEPV010000021">
    <property type="protein sequence ID" value="MCC2119852.1"/>
    <property type="molecule type" value="Genomic_DNA"/>
</dbReference>
<evidence type="ECO:0000259" key="2">
    <source>
        <dbReference type="SMART" id="SM00842"/>
    </source>
</evidence>
<evidence type="ECO:0000313" key="3">
    <source>
        <dbReference type="EMBL" id="MCC2119852.1"/>
    </source>
</evidence>
<evidence type="ECO:0000313" key="4">
    <source>
        <dbReference type="Proteomes" id="UP001197795"/>
    </source>
</evidence>
<protein>
    <submittedName>
        <fullName evidence="3">Rod shape-determining protein</fullName>
    </submittedName>
</protein>
<organism evidence="3 4">
    <name type="scientific">Waltera acetigignens</name>
    <dbReference type="NCBI Taxonomy" id="2981769"/>
    <lineage>
        <taxon>Bacteria</taxon>
        <taxon>Bacillati</taxon>
        <taxon>Bacillota</taxon>
        <taxon>Clostridia</taxon>
        <taxon>Lachnospirales</taxon>
        <taxon>Lachnospiraceae</taxon>
        <taxon>Waltera</taxon>
    </lineage>
</organism>
<sequence length="746" mass="82172">MEGVKEKQGQLVFGLDIGTRSIVGTVGYLNGGKFHVLAQRSKEHETRAMLDGQIHDIGKVGETISQVKEQLEADLGRELTEVCIAAAGRVLRTVTTYVEHSFESDREITQEDVYSLCTMGVEKAYEEFQNSNTDTDMKFYCVGYTAMRYYMNGYQMGNLEGHKAKNIAVDLIATFLPDDVVDGLYKAVELAGLHVANLTLEPIAAIQVAIPEKFRMLNMALVDVGAGTSDISITKEGTITAYGMIPVAGDSLTDILVQHCLVEFEVAEQIKRKCRTQETIEYEDIMGLPQTIKASEVLELLDPEIERMTQLVSDTIKELNGDKPVSAVFVVGGGGMVPGYTEKLAEKLGIVKERVAIRGQEVMQTITFELENARKDAMMVTPIGICLSYYVQSNNFIFVEFNGERVKLYDNGKLSVTDAAMQMQFPNDQLFPRKGEALLFTVNGKTRMVRGEQGEAAVIRVNGDEADMYTQVHNGDRIVVTPSTEGEPAVLELGKLSELGDALQVYVNGKQISLPKTAEVNGHRENEFYRIGQNDDIRIRNSYTVKEIAEFLDVPLGADIRVNDTAAQPDTRVYEHFTVSWDMKNPLPEGSYADLPDADTEEDAYREEPVYGEGPVMQKAEAVAGEAAMTQGTETAAENGTASVTTQGTSGKQDEKYESVEQTAQSQSVSPQGPHPLTVIVNHSPITMQGKASYVFVDVFDYIDFDLGSSASAGRSIVTNLNGRPAQFMEPLKEGDVIEIYWKSMH</sequence>